<accession>A0ABQ8TNT6</accession>
<dbReference type="Proteomes" id="UP001148838">
    <property type="component" value="Unassembled WGS sequence"/>
</dbReference>
<organism evidence="2 3">
    <name type="scientific">Periplaneta americana</name>
    <name type="common">American cockroach</name>
    <name type="synonym">Blatta americana</name>
    <dbReference type="NCBI Taxonomy" id="6978"/>
    <lineage>
        <taxon>Eukaryota</taxon>
        <taxon>Metazoa</taxon>
        <taxon>Ecdysozoa</taxon>
        <taxon>Arthropoda</taxon>
        <taxon>Hexapoda</taxon>
        <taxon>Insecta</taxon>
        <taxon>Pterygota</taxon>
        <taxon>Neoptera</taxon>
        <taxon>Polyneoptera</taxon>
        <taxon>Dictyoptera</taxon>
        <taxon>Blattodea</taxon>
        <taxon>Blattoidea</taxon>
        <taxon>Blattidae</taxon>
        <taxon>Blattinae</taxon>
        <taxon>Periplaneta</taxon>
    </lineage>
</organism>
<evidence type="ECO:0000313" key="3">
    <source>
        <dbReference type="Proteomes" id="UP001148838"/>
    </source>
</evidence>
<dbReference type="EMBL" id="JAJSOF020000005">
    <property type="protein sequence ID" value="KAJ4447528.1"/>
    <property type="molecule type" value="Genomic_DNA"/>
</dbReference>
<protein>
    <submittedName>
        <fullName evidence="2">Uncharacterized protein</fullName>
    </submittedName>
</protein>
<evidence type="ECO:0000313" key="2">
    <source>
        <dbReference type="EMBL" id="KAJ4447528.1"/>
    </source>
</evidence>
<keyword evidence="3" id="KW-1185">Reference proteome</keyword>
<gene>
    <name evidence="2" type="ORF">ANN_09535</name>
</gene>
<sequence>MAGRKSKNKGVRSASTSDDKDRHTTDIKAMFSDILKEIKELKEQNDNFRERKLNNQTYTTPGKKKNIIIKSKDLNGDPPSEINTKVKNILQKLDYTGEYKKATYIGKDRLNNGIVRVELGKMEDKINILKKKINLKGDDCYVDPDLTRQEREIQQKIRRARDERERQHCKSGLPKTTHK</sequence>
<feature type="region of interest" description="Disordered" evidence="1">
    <location>
        <begin position="1"/>
        <end position="24"/>
    </location>
</feature>
<reference evidence="2 3" key="1">
    <citation type="journal article" date="2022" name="Allergy">
        <title>Genome assembly and annotation of Periplaneta americana reveal a comprehensive cockroach allergen profile.</title>
        <authorList>
            <person name="Wang L."/>
            <person name="Xiong Q."/>
            <person name="Saelim N."/>
            <person name="Wang L."/>
            <person name="Nong W."/>
            <person name="Wan A.T."/>
            <person name="Shi M."/>
            <person name="Liu X."/>
            <person name="Cao Q."/>
            <person name="Hui J.H.L."/>
            <person name="Sookrung N."/>
            <person name="Leung T.F."/>
            <person name="Tungtrongchitr A."/>
            <person name="Tsui S.K.W."/>
        </authorList>
    </citation>
    <scope>NUCLEOTIDE SEQUENCE [LARGE SCALE GENOMIC DNA]</scope>
    <source>
        <strain evidence="2">PWHHKU_190912</strain>
    </source>
</reference>
<name>A0ABQ8TNT6_PERAM</name>
<comment type="caution">
    <text evidence="2">The sequence shown here is derived from an EMBL/GenBank/DDBJ whole genome shotgun (WGS) entry which is preliminary data.</text>
</comment>
<feature type="region of interest" description="Disordered" evidence="1">
    <location>
        <begin position="157"/>
        <end position="179"/>
    </location>
</feature>
<feature type="compositionally biased region" description="Basic residues" evidence="1">
    <location>
        <begin position="1"/>
        <end position="10"/>
    </location>
</feature>
<evidence type="ECO:0000256" key="1">
    <source>
        <dbReference type="SAM" id="MobiDB-lite"/>
    </source>
</evidence>
<feature type="compositionally biased region" description="Basic and acidic residues" evidence="1">
    <location>
        <begin position="157"/>
        <end position="168"/>
    </location>
</feature>
<proteinExistence type="predicted"/>